<name>A0A3B0PBM2_MYCGL</name>
<organism evidence="2 3">
    <name type="scientific">Mycoplasmoides gallisepticum</name>
    <name type="common">Mycoplasma gallisepticum</name>
    <dbReference type="NCBI Taxonomy" id="2096"/>
    <lineage>
        <taxon>Bacteria</taxon>
        <taxon>Bacillati</taxon>
        <taxon>Mycoplasmatota</taxon>
        <taxon>Mycoplasmoidales</taxon>
        <taxon>Mycoplasmoidaceae</taxon>
        <taxon>Mycoplasmoides</taxon>
    </lineage>
</organism>
<gene>
    <name evidence="2" type="primary">alaS_1</name>
    <name evidence="2" type="ORF">NCTC10115_00260</name>
</gene>
<dbReference type="GO" id="GO:0005524">
    <property type="term" value="F:ATP binding"/>
    <property type="evidence" value="ECO:0007669"/>
    <property type="project" value="InterPro"/>
</dbReference>
<dbReference type="GO" id="GO:0006419">
    <property type="term" value="P:alanyl-tRNA aminoacylation"/>
    <property type="evidence" value="ECO:0007669"/>
    <property type="project" value="InterPro"/>
</dbReference>
<evidence type="ECO:0000313" key="2">
    <source>
        <dbReference type="EMBL" id="SYV93969.1"/>
    </source>
</evidence>
<dbReference type="InterPro" id="IPR045864">
    <property type="entry name" value="aa-tRNA-synth_II/BPL/LPL"/>
</dbReference>
<protein>
    <submittedName>
        <fullName evidence="2">Alanine--tRNA ligase</fullName>
        <ecNumber evidence="2">6.1.1.7</ecNumber>
    </submittedName>
</protein>
<sequence length="41" mass="4865">MNKHLSGSQIRQIWLDFFKSKKHEIIESKSLVPINDPSLLW</sequence>
<dbReference type="AlphaFoldDB" id="A0A3B0PBM2"/>
<dbReference type="Proteomes" id="UP000260136">
    <property type="component" value="Chromosome"/>
</dbReference>
<dbReference type="Pfam" id="PF01411">
    <property type="entry name" value="tRNA-synt_2c"/>
    <property type="match status" value="1"/>
</dbReference>
<evidence type="ECO:0000313" key="3">
    <source>
        <dbReference type="Proteomes" id="UP000260136"/>
    </source>
</evidence>
<accession>A0A3B0PBM2</accession>
<dbReference type="EMBL" id="LS991952">
    <property type="protein sequence ID" value="SYV93969.1"/>
    <property type="molecule type" value="Genomic_DNA"/>
</dbReference>
<dbReference type="GO" id="GO:0004813">
    <property type="term" value="F:alanine-tRNA ligase activity"/>
    <property type="evidence" value="ECO:0007669"/>
    <property type="project" value="UniProtKB-EC"/>
</dbReference>
<evidence type="ECO:0000259" key="1">
    <source>
        <dbReference type="Pfam" id="PF01411"/>
    </source>
</evidence>
<reference evidence="3" key="1">
    <citation type="submission" date="2018-06" db="EMBL/GenBank/DDBJ databases">
        <authorList>
            <consortium name="Pathogen Informatics"/>
        </authorList>
    </citation>
    <scope>NUCLEOTIDE SEQUENCE [LARGE SCALE GENOMIC DNA]</scope>
    <source>
        <strain evidence="3">NCTC10115</strain>
    </source>
</reference>
<dbReference type="SUPFAM" id="SSF55681">
    <property type="entry name" value="Class II aaRS and biotin synthetases"/>
    <property type="match status" value="1"/>
</dbReference>
<keyword evidence="2" id="KW-0436">Ligase</keyword>
<dbReference type="InterPro" id="IPR018164">
    <property type="entry name" value="Ala-tRNA-synth_IIc_N"/>
</dbReference>
<dbReference type="Gene3D" id="3.30.930.10">
    <property type="entry name" value="Bira Bifunctional Protein, Domain 2"/>
    <property type="match status" value="1"/>
</dbReference>
<feature type="domain" description="Alanyl-tRNA synthetase class IIc N-terminal" evidence="1">
    <location>
        <begin position="9"/>
        <end position="41"/>
    </location>
</feature>
<dbReference type="EC" id="6.1.1.7" evidence="2"/>
<proteinExistence type="predicted"/>
<feature type="non-terminal residue" evidence="2">
    <location>
        <position position="41"/>
    </location>
</feature>